<feature type="transmembrane region" description="Helical" evidence="3">
    <location>
        <begin position="147"/>
        <end position="170"/>
    </location>
</feature>
<reference evidence="5 6" key="1">
    <citation type="submission" date="2019-04" db="EMBL/GenBank/DDBJ databases">
        <title>Bacillus caeni sp. nov., a bacterium isolated from mangrove sediment.</title>
        <authorList>
            <person name="Huang H."/>
            <person name="Mo K."/>
            <person name="Hu Y."/>
        </authorList>
    </citation>
    <scope>NUCLEOTIDE SEQUENCE [LARGE SCALE GENOMIC DNA]</scope>
    <source>
        <strain evidence="5 6">HB172195</strain>
    </source>
</reference>
<feature type="transmembrane region" description="Helical" evidence="3">
    <location>
        <begin position="68"/>
        <end position="86"/>
    </location>
</feature>
<dbReference type="RefSeq" id="WP_138128941.1">
    <property type="nucleotide sequence ID" value="NZ_SWLG01000021.1"/>
</dbReference>
<feature type="transmembrane region" description="Helical" evidence="3">
    <location>
        <begin position="123"/>
        <end position="141"/>
    </location>
</feature>
<sequence>MNNKKDIRYFLANLIIILLWASAFAGIRVGLEDFSPGQLVFLRLLFASLGLFLFVQIRRIKFPEWKDLPIIFLSGLLGFVFYHAGVSYGETSVSAGEASLLVSTTPIFTAILASGFFSERMGLLGWIGSIVGFIGVAIISIGTDGNFTFNIGALFILLASLSESVFFVFQIPLIKKYGVVAFTTYAIWAATLFSLVFLPGTFSAAANANIHSILSIMYLGFFPTIIPYLALAYVTSRFGASEATSSLYLTPTLAFVIAWIWLGEVPAWLTIIGGTITLLGVFLSSLSFPASSKGPQTD</sequence>
<comment type="similarity">
    <text evidence="2">Belongs to the EamA transporter family.</text>
</comment>
<dbReference type="SUPFAM" id="SSF103481">
    <property type="entry name" value="Multidrug resistance efflux transporter EmrE"/>
    <property type="match status" value="2"/>
</dbReference>
<comment type="subcellular location">
    <subcellularLocation>
        <location evidence="1">Endomembrane system</location>
        <topology evidence="1">Multi-pass membrane protein</topology>
    </subcellularLocation>
</comment>
<accession>A0A5R9EX74</accession>
<feature type="transmembrane region" description="Helical" evidence="3">
    <location>
        <begin position="177"/>
        <end position="198"/>
    </location>
</feature>
<gene>
    <name evidence="5" type="ORF">FCL54_20405</name>
</gene>
<feature type="transmembrane region" description="Helical" evidence="3">
    <location>
        <begin position="98"/>
        <end position="116"/>
    </location>
</feature>
<keyword evidence="3" id="KW-0472">Membrane</keyword>
<evidence type="ECO:0000313" key="6">
    <source>
        <dbReference type="Proteomes" id="UP000308230"/>
    </source>
</evidence>
<feature type="domain" description="EamA" evidence="4">
    <location>
        <begin position="151"/>
        <end position="285"/>
    </location>
</feature>
<evidence type="ECO:0000256" key="3">
    <source>
        <dbReference type="SAM" id="Phobius"/>
    </source>
</evidence>
<protein>
    <submittedName>
        <fullName evidence="5">DMT family transporter</fullName>
    </submittedName>
</protein>
<keyword evidence="6" id="KW-1185">Reference proteome</keyword>
<evidence type="ECO:0000256" key="1">
    <source>
        <dbReference type="ARBA" id="ARBA00004127"/>
    </source>
</evidence>
<feature type="transmembrane region" description="Helical" evidence="3">
    <location>
        <begin position="210"/>
        <end position="234"/>
    </location>
</feature>
<comment type="caution">
    <text evidence="5">The sequence shown here is derived from an EMBL/GenBank/DDBJ whole genome shotgun (WGS) entry which is preliminary data.</text>
</comment>
<organism evidence="5 6">
    <name type="scientific">Exobacillus caeni</name>
    <dbReference type="NCBI Taxonomy" id="2574798"/>
    <lineage>
        <taxon>Bacteria</taxon>
        <taxon>Bacillati</taxon>
        <taxon>Bacillota</taxon>
        <taxon>Bacilli</taxon>
        <taxon>Bacillales</taxon>
        <taxon>Guptibacillaceae</taxon>
        <taxon>Exobacillus</taxon>
    </lineage>
</organism>
<dbReference type="InterPro" id="IPR000620">
    <property type="entry name" value="EamA_dom"/>
</dbReference>
<dbReference type="InterPro" id="IPR037185">
    <property type="entry name" value="EmrE-like"/>
</dbReference>
<keyword evidence="3" id="KW-0812">Transmembrane</keyword>
<dbReference type="GO" id="GO:0016020">
    <property type="term" value="C:membrane"/>
    <property type="evidence" value="ECO:0007669"/>
    <property type="project" value="InterPro"/>
</dbReference>
<dbReference type="PANTHER" id="PTHR12715">
    <property type="entry name" value="TRANSPORTER, DRUG/METABOLITE EXPORTER FAMILY"/>
    <property type="match status" value="1"/>
</dbReference>
<feature type="transmembrane region" description="Helical" evidence="3">
    <location>
        <begin position="268"/>
        <end position="288"/>
    </location>
</feature>
<feature type="transmembrane region" description="Helical" evidence="3">
    <location>
        <begin position="7"/>
        <end position="27"/>
    </location>
</feature>
<dbReference type="OrthoDB" id="9809509at2"/>
<keyword evidence="3" id="KW-1133">Transmembrane helix</keyword>
<dbReference type="EMBL" id="SWLG01000021">
    <property type="protein sequence ID" value="TLS35461.1"/>
    <property type="molecule type" value="Genomic_DNA"/>
</dbReference>
<evidence type="ECO:0000259" key="4">
    <source>
        <dbReference type="Pfam" id="PF00892"/>
    </source>
</evidence>
<name>A0A5R9EX74_9BACL</name>
<dbReference type="Proteomes" id="UP000308230">
    <property type="component" value="Unassembled WGS sequence"/>
</dbReference>
<proteinExistence type="inferred from homology"/>
<dbReference type="AlphaFoldDB" id="A0A5R9EX74"/>
<feature type="transmembrane region" description="Helical" evidence="3">
    <location>
        <begin position="246"/>
        <end position="262"/>
    </location>
</feature>
<feature type="transmembrane region" description="Helical" evidence="3">
    <location>
        <begin position="39"/>
        <end position="56"/>
    </location>
</feature>
<evidence type="ECO:0000313" key="5">
    <source>
        <dbReference type="EMBL" id="TLS35461.1"/>
    </source>
</evidence>
<dbReference type="PANTHER" id="PTHR12715:SF4">
    <property type="entry name" value="EAMA DOMAIN-CONTAINING PROTEIN"/>
    <property type="match status" value="1"/>
</dbReference>
<evidence type="ECO:0000256" key="2">
    <source>
        <dbReference type="ARBA" id="ARBA00007362"/>
    </source>
</evidence>
<dbReference type="InterPro" id="IPR052756">
    <property type="entry name" value="Alkyne_AA_exporter"/>
</dbReference>
<dbReference type="Pfam" id="PF00892">
    <property type="entry name" value="EamA"/>
    <property type="match status" value="2"/>
</dbReference>
<feature type="domain" description="EamA" evidence="4">
    <location>
        <begin position="14"/>
        <end position="140"/>
    </location>
</feature>